<evidence type="ECO:0000256" key="7">
    <source>
        <dbReference type="HAMAP-Rule" id="MF_00009"/>
    </source>
</evidence>
<evidence type="ECO:0000313" key="9">
    <source>
        <dbReference type="Proteomes" id="UP000236845"/>
    </source>
</evidence>
<keyword evidence="3 7" id="KW-0479">Metal-binding</keyword>
<dbReference type="Pfam" id="PF02130">
    <property type="entry name" value="YbeY"/>
    <property type="match status" value="1"/>
</dbReference>
<feature type="binding site" evidence="7">
    <location>
        <position position="125"/>
    </location>
    <ligand>
        <name>Zn(2+)</name>
        <dbReference type="ChEBI" id="CHEBI:29105"/>
        <note>catalytic</note>
    </ligand>
</feature>
<dbReference type="GO" id="GO:0004222">
    <property type="term" value="F:metalloendopeptidase activity"/>
    <property type="evidence" value="ECO:0007669"/>
    <property type="project" value="InterPro"/>
</dbReference>
<evidence type="ECO:0000256" key="2">
    <source>
        <dbReference type="ARBA" id="ARBA00022722"/>
    </source>
</evidence>
<reference evidence="9" key="1">
    <citation type="submission" date="2017-09" db="EMBL/GenBank/DDBJ databases">
        <title>Depth-based differentiation of microbial function through sediment-hosted aquifers and enrichment of novel symbionts in the deep terrestrial subsurface.</title>
        <authorList>
            <person name="Probst A.J."/>
            <person name="Ladd B."/>
            <person name="Jarett J.K."/>
            <person name="Geller-Mcgrath D.E."/>
            <person name="Sieber C.M.K."/>
            <person name="Emerson J.B."/>
            <person name="Anantharaman K."/>
            <person name="Thomas B.C."/>
            <person name="Malmstrom R."/>
            <person name="Stieglmeier M."/>
            <person name="Klingl A."/>
            <person name="Woyke T."/>
            <person name="Ryan C.M."/>
            <person name="Banfield J.F."/>
        </authorList>
    </citation>
    <scope>NUCLEOTIDE SEQUENCE [LARGE SCALE GENOMIC DNA]</scope>
</reference>
<dbReference type="EC" id="3.1.-.-" evidence="7"/>
<keyword evidence="7" id="KW-0963">Cytoplasm</keyword>
<evidence type="ECO:0000256" key="3">
    <source>
        <dbReference type="ARBA" id="ARBA00022723"/>
    </source>
</evidence>
<dbReference type="NCBIfam" id="TIGR00043">
    <property type="entry name" value="rRNA maturation RNase YbeY"/>
    <property type="match status" value="1"/>
</dbReference>
<comment type="function">
    <text evidence="7">Single strand-specific metallo-endoribonuclease involved in late-stage 70S ribosome quality control and in maturation of the 3' terminus of the 16S rRNA.</text>
</comment>
<evidence type="ECO:0000256" key="6">
    <source>
        <dbReference type="ARBA" id="ARBA00022833"/>
    </source>
</evidence>
<keyword evidence="5 7" id="KW-0378">Hydrolase</keyword>
<dbReference type="EMBL" id="PEXW01000009">
    <property type="protein sequence ID" value="PIS41002.1"/>
    <property type="molecule type" value="Genomic_DNA"/>
</dbReference>
<comment type="caution">
    <text evidence="8">The sequence shown here is derived from an EMBL/GenBank/DDBJ whole genome shotgun (WGS) entry which is preliminary data.</text>
</comment>
<dbReference type="Gene3D" id="3.40.390.30">
    <property type="entry name" value="Metalloproteases ('zincins'), catalytic domain"/>
    <property type="match status" value="1"/>
</dbReference>
<comment type="subcellular location">
    <subcellularLocation>
        <location evidence="7">Cytoplasm</location>
    </subcellularLocation>
</comment>
<dbReference type="SUPFAM" id="SSF55486">
    <property type="entry name" value="Metalloproteases ('zincins'), catalytic domain"/>
    <property type="match status" value="1"/>
</dbReference>
<comment type="cofactor">
    <cofactor evidence="7">
        <name>Zn(2+)</name>
        <dbReference type="ChEBI" id="CHEBI:29105"/>
    </cofactor>
    <text evidence="7">Binds 1 zinc ion.</text>
</comment>
<dbReference type="InterPro" id="IPR023091">
    <property type="entry name" value="MetalPrtase_cat_dom_sf_prd"/>
</dbReference>
<dbReference type="GO" id="GO:0006364">
    <property type="term" value="P:rRNA processing"/>
    <property type="evidence" value="ECO:0007669"/>
    <property type="project" value="UniProtKB-UniRule"/>
</dbReference>
<sequence>MEFRVVNETGRRQIAAPWLKILKIAESAQKKATVSASRPARQGISVALVFISRQKIKRLNKLYRRKNQATDVLSFSAGKQVFYKGSGDILICPDFLKQHYPLINLKELVIHRFIHGLLHLHGFDHRTNREAVKMEKEVQKILAKYNYGRHHAKQHKK</sequence>
<dbReference type="InterPro" id="IPR002036">
    <property type="entry name" value="YbeY"/>
</dbReference>
<evidence type="ECO:0000256" key="5">
    <source>
        <dbReference type="ARBA" id="ARBA00022801"/>
    </source>
</evidence>
<dbReference type="GO" id="GO:0008270">
    <property type="term" value="F:zinc ion binding"/>
    <property type="evidence" value="ECO:0007669"/>
    <property type="project" value="UniProtKB-UniRule"/>
</dbReference>
<evidence type="ECO:0000256" key="4">
    <source>
        <dbReference type="ARBA" id="ARBA00022759"/>
    </source>
</evidence>
<dbReference type="AlphaFoldDB" id="A0A2H0YTC3"/>
<keyword evidence="4 7" id="KW-0255">Endonuclease</keyword>
<keyword evidence="7" id="KW-0690">Ribosome biogenesis</keyword>
<feature type="binding site" evidence="7">
    <location>
        <position position="119"/>
    </location>
    <ligand>
        <name>Zn(2+)</name>
        <dbReference type="ChEBI" id="CHEBI:29105"/>
        <note>catalytic</note>
    </ligand>
</feature>
<dbReference type="HAMAP" id="MF_00009">
    <property type="entry name" value="Endoribonucl_YbeY"/>
    <property type="match status" value="1"/>
</dbReference>
<keyword evidence="6 7" id="KW-0862">Zinc</keyword>
<evidence type="ECO:0000313" key="8">
    <source>
        <dbReference type="EMBL" id="PIS41002.1"/>
    </source>
</evidence>
<keyword evidence="2 7" id="KW-0540">Nuclease</keyword>
<feature type="binding site" evidence="7">
    <location>
        <position position="115"/>
    </location>
    <ligand>
        <name>Zn(2+)</name>
        <dbReference type="ChEBI" id="CHEBI:29105"/>
        <note>catalytic</note>
    </ligand>
</feature>
<keyword evidence="7" id="KW-0698">rRNA processing</keyword>
<dbReference type="PANTHER" id="PTHR46986:SF1">
    <property type="entry name" value="ENDORIBONUCLEASE YBEY, CHLOROPLASTIC"/>
    <property type="match status" value="1"/>
</dbReference>
<dbReference type="GO" id="GO:0004521">
    <property type="term" value="F:RNA endonuclease activity"/>
    <property type="evidence" value="ECO:0007669"/>
    <property type="project" value="UniProtKB-UniRule"/>
</dbReference>
<protein>
    <recommendedName>
        <fullName evidence="7">Endoribonuclease YbeY</fullName>
        <ecNumber evidence="7">3.1.-.-</ecNumber>
    </recommendedName>
</protein>
<evidence type="ECO:0000256" key="1">
    <source>
        <dbReference type="ARBA" id="ARBA00010875"/>
    </source>
</evidence>
<organism evidence="8 9">
    <name type="scientific">Candidatus Kerfeldbacteria bacterium CG08_land_8_20_14_0_20_43_14</name>
    <dbReference type="NCBI Taxonomy" id="2014246"/>
    <lineage>
        <taxon>Bacteria</taxon>
        <taxon>Candidatus Kerfeldiibacteriota</taxon>
    </lineage>
</organism>
<dbReference type="Proteomes" id="UP000236845">
    <property type="component" value="Unassembled WGS sequence"/>
</dbReference>
<dbReference type="GO" id="GO:0005737">
    <property type="term" value="C:cytoplasm"/>
    <property type="evidence" value="ECO:0007669"/>
    <property type="project" value="UniProtKB-SubCell"/>
</dbReference>
<accession>A0A2H0YTC3</accession>
<dbReference type="PANTHER" id="PTHR46986">
    <property type="entry name" value="ENDORIBONUCLEASE YBEY, CHLOROPLASTIC"/>
    <property type="match status" value="1"/>
</dbReference>
<gene>
    <name evidence="7 8" type="primary">ybeY</name>
    <name evidence="8" type="ORF">COT26_00345</name>
</gene>
<name>A0A2H0YTC3_9BACT</name>
<comment type="similarity">
    <text evidence="1 7">Belongs to the endoribonuclease YbeY family.</text>
</comment>
<proteinExistence type="inferred from homology"/>